<keyword evidence="2" id="KW-0812">Transmembrane</keyword>
<dbReference type="Gene3D" id="3.80.10.10">
    <property type="entry name" value="Ribonuclease Inhibitor"/>
    <property type="match status" value="2"/>
</dbReference>
<dbReference type="GO" id="GO:0005744">
    <property type="term" value="C:TIM23 mitochondrial import inner membrane translocase complex"/>
    <property type="evidence" value="ECO:0007669"/>
    <property type="project" value="InterPro"/>
</dbReference>
<dbReference type="InterPro" id="IPR032675">
    <property type="entry name" value="LRR_dom_sf"/>
</dbReference>
<dbReference type="GO" id="GO:0030150">
    <property type="term" value="P:protein import into mitochondrial matrix"/>
    <property type="evidence" value="ECO:0007669"/>
    <property type="project" value="InterPro"/>
</dbReference>
<dbReference type="PANTHER" id="PTHR36766">
    <property type="entry name" value="PLANT BROAD-SPECTRUM MILDEW RESISTANCE PROTEIN RPW8"/>
    <property type="match status" value="1"/>
</dbReference>
<feature type="transmembrane region" description="Helical" evidence="2">
    <location>
        <begin position="318"/>
        <end position="339"/>
    </location>
</feature>
<keyword evidence="2" id="KW-0472">Membrane</keyword>
<dbReference type="SUPFAM" id="SSF52058">
    <property type="entry name" value="L domain-like"/>
    <property type="match status" value="1"/>
</dbReference>
<sequence>ELSIQGMDAIKVIGLECTSTASVTFPALEILKFEVEELSIEHCDEIRHLWESNVEASKVSSCKKLVSLGEKEEDEDNIGSNLLSSLRKLVIRSCESMERLCCPNSIESLHINGYNSIKQVSFPGATTTDCESIESFGNLQLPNLTDLDIISCKNMKEIRDLQIPNLISWSIIGCKNLESIPEVELCNLTLLRDMRITSCPMTDASFPGGIWPSNLQSLEIGGLKKPISEWGYQNFPASLVKLVLYNGGEVRNLSELSHLFPSSLTSLNIYAFKNLESFSMGLQHLTSLQHLQIWECPEVKDLPETLLPTLLSLTIEGASYSVVILAGLGIAAAASYGVFKELIFEPKKYKVFNKALRRIQDESQVRVRMGHRLPDTVKKAEIEQPDNGSLIEFGKTMMVLSMLRFNFISEAHMERVGFLQRCLKTKMTNNGSLCICKLKSTLHLHQECYLNHIFQPD</sequence>
<dbReference type="AlphaFoldDB" id="A0AAD5GFK5"/>
<dbReference type="InterPro" id="IPR013261">
    <property type="entry name" value="Tim21"/>
</dbReference>
<name>A0AAD5GFK5_AMBAR</name>
<feature type="non-terminal residue" evidence="3">
    <location>
        <position position="457"/>
    </location>
</feature>
<dbReference type="Proteomes" id="UP001206925">
    <property type="component" value="Unassembled WGS sequence"/>
</dbReference>
<dbReference type="GO" id="GO:0006952">
    <property type="term" value="P:defense response"/>
    <property type="evidence" value="ECO:0007669"/>
    <property type="project" value="UniProtKB-KW"/>
</dbReference>
<protein>
    <recommendedName>
        <fullName evidence="5">Disease resistance protein</fullName>
    </recommendedName>
</protein>
<reference evidence="3" key="1">
    <citation type="submission" date="2022-06" db="EMBL/GenBank/DDBJ databases">
        <title>Uncovering the hologenomic basis of an extraordinary plant invasion.</title>
        <authorList>
            <person name="Bieker V.C."/>
            <person name="Martin M.D."/>
            <person name="Gilbert T."/>
            <person name="Hodgins K."/>
            <person name="Battlay P."/>
            <person name="Petersen B."/>
            <person name="Wilson J."/>
        </authorList>
    </citation>
    <scope>NUCLEOTIDE SEQUENCE</scope>
    <source>
        <strain evidence="3">AA19_3_7</strain>
        <tissue evidence="3">Leaf</tissue>
    </source>
</reference>
<accession>A0AAD5GFK5</accession>
<dbReference type="PANTHER" id="PTHR36766:SF61">
    <property type="entry name" value="NB-ARC DOMAIN DISEASE RESISTANCE PROTEIN"/>
    <property type="match status" value="1"/>
</dbReference>
<evidence type="ECO:0000256" key="2">
    <source>
        <dbReference type="SAM" id="Phobius"/>
    </source>
</evidence>
<evidence type="ECO:0000313" key="3">
    <source>
        <dbReference type="EMBL" id="KAI7740620.1"/>
    </source>
</evidence>
<organism evidence="3 4">
    <name type="scientific">Ambrosia artemisiifolia</name>
    <name type="common">Common ragweed</name>
    <dbReference type="NCBI Taxonomy" id="4212"/>
    <lineage>
        <taxon>Eukaryota</taxon>
        <taxon>Viridiplantae</taxon>
        <taxon>Streptophyta</taxon>
        <taxon>Embryophyta</taxon>
        <taxon>Tracheophyta</taxon>
        <taxon>Spermatophyta</taxon>
        <taxon>Magnoliopsida</taxon>
        <taxon>eudicotyledons</taxon>
        <taxon>Gunneridae</taxon>
        <taxon>Pentapetalae</taxon>
        <taxon>asterids</taxon>
        <taxon>campanulids</taxon>
        <taxon>Asterales</taxon>
        <taxon>Asteraceae</taxon>
        <taxon>Asteroideae</taxon>
        <taxon>Heliantheae alliance</taxon>
        <taxon>Heliantheae</taxon>
        <taxon>Ambrosia</taxon>
    </lineage>
</organism>
<comment type="caution">
    <text evidence="3">The sequence shown here is derived from an EMBL/GenBank/DDBJ whole genome shotgun (WGS) entry which is preliminary data.</text>
</comment>
<keyword evidence="2" id="KW-1133">Transmembrane helix</keyword>
<keyword evidence="4" id="KW-1185">Reference proteome</keyword>
<evidence type="ECO:0000313" key="4">
    <source>
        <dbReference type="Proteomes" id="UP001206925"/>
    </source>
</evidence>
<dbReference type="Pfam" id="PF08294">
    <property type="entry name" value="TIM21"/>
    <property type="match status" value="1"/>
</dbReference>
<gene>
    <name evidence="3" type="ORF">M8C21_019498</name>
</gene>
<keyword evidence="1" id="KW-0611">Plant defense</keyword>
<evidence type="ECO:0008006" key="5">
    <source>
        <dbReference type="Google" id="ProtNLM"/>
    </source>
</evidence>
<evidence type="ECO:0000256" key="1">
    <source>
        <dbReference type="ARBA" id="ARBA00022821"/>
    </source>
</evidence>
<proteinExistence type="predicted"/>
<dbReference type="EMBL" id="JAMZMK010008390">
    <property type="protein sequence ID" value="KAI7740620.1"/>
    <property type="molecule type" value="Genomic_DNA"/>
</dbReference>